<sequence>MKEPVCKSGKGKVFLETDAGRTVFFLLQIGAAMLILAFSTPLLFFMIMIVNGRYGPAGAEKRPGSHSPVFITVLVVS</sequence>
<evidence type="ECO:0000313" key="3">
    <source>
        <dbReference type="Proteomes" id="UP000003973"/>
    </source>
</evidence>
<proteinExistence type="predicted"/>
<comment type="caution">
    <text evidence="2">The sequence shown here is derived from an EMBL/GenBank/DDBJ whole genome shotgun (WGS) entry which is preliminary data.</text>
</comment>
<gene>
    <name evidence="2" type="ORF">OFAG_02130</name>
</gene>
<keyword evidence="1" id="KW-0812">Transmembrane</keyword>
<dbReference type="HOGENOM" id="CLU_2634696_0_0_4"/>
<organism evidence="2 3">
    <name type="scientific">Oxalobacter paraformigenes</name>
    <dbReference type="NCBI Taxonomy" id="556268"/>
    <lineage>
        <taxon>Bacteria</taxon>
        <taxon>Pseudomonadati</taxon>
        <taxon>Pseudomonadota</taxon>
        <taxon>Betaproteobacteria</taxon>
        <taxon>Burkholderiales</taxon>
        <taxon>Oxalobacteraceae</taxon>
        <taxon>Oxalobacter</taxon>
    </lineage>
</organism>
<keyword evidence="1" id="KW-1133">Transmembrane helix</keyword>
<dbReference type="EMBL" id="ACDP02000006">
    <property type="protein sequence ID" value="EQM95299.1"/>
    <property type="molecule type" value="Genomic_DNA"/>
</dbReference>
<accession>T5LTC3</accession>
<feature type="transmembrane region" description="Helical" evidence="1">
    <location>
        <begin position="23"/>
        <end position="45"/>
    </location>
</feature>
<evidence type="ECO:0000256" key="1">
    <source>
        <dbReference type="SAM" id="Phobius"/>
    </source>
</evidence>
<dbReference type="RefSeq" id="WP_020994808.1">
    <property type="nucleotide sequence ID" value="NZ_CABMNL010000001.1"/>
</dbReference>
<name>T5LTC3_9BURK</name>
<dbReference type="AlphaFoldDB" id="T5LTC3"/>
<dbReference type="Proteomes" id="UP000003973">
    <property type="component" value="Unassembled WGS sequence"/>
</dbReference>
<protein>
    <submittedName>
        <fullName evidence="2">Uncharacterized protein</fullName>
    </submittedName>
</protein>
<evidence type="ECO:0000313" key="2">
    <source>
        <dbReference type="EMBL" id="EQM95299.1"/>
    </source>
</evidence>
<reference evidence="2" key="1">
    <citation type="submission" date="2011-10" db="EMBL/GenBank/DDBJ databases">
        <title>The Genome Sequence of Oxalobacter formigenes HOxBLS.</title>
        <authorList>
            <consortium name="The Broad Institute Genome Sequencing Platform"/>
            <person name="Earl A."/>
            <person name="Ward D."/>
            <person name="Feldgarden M."/>
            <person name="Gevers D."/>
            <person name="Allison M.J."/>
            <person name="Humphrey S."/>
            <person name="Young S.K."/>
            <person name="Zeng Q."/>
            <person name="Gargeya S."/>
            <person name="Fitzgerald M."/>
            <person name="Haas B."/>
            <person name="Abouelleil A."/>
            <person name="Alvarado L."/>
            <person name="Arachchi H.M."/>
            <person name="Berlin A."/>
            <person name="Brown A."/>
            <person name="Chapman S.B."/>
            <person name="Chen Z."/>
            <person name="Dunbar C."/>
            <person name="Freedman E."/>
            <person name="Gearin G."/>
            <person name="Goldberg J."/>
            <person name="Griggs A."/>
            <person name="Gujja S."/>
            <person name="Heiman D."/>
            <person name="Howarth C."/>
            <person name="Larson L."/>
            <person name="Lui A."/>
            <person name="MacDonald P.J.P."/>
            <person name="Montmayeur A."/>
            <person name="Murphy C."/>
            <person name="Neiman D."/>
            <person name="Pearson M."/>
            <person name="Priest M."/>
            <person name="Roberts A."/>
            <person name="Saif S."/>
            <person name="Shea T."/>
            <person name="Shenoy N."/>
            <person name="Sisk P."/>
            <person name="Stolte C."/>
            <person name="Sykes S."/>
            <person name="Wortman J."/>
            <person name="Nusbaum C."/>
            <person name="Birren B."/>
        </authorList>
    </citation>
    <scope>NUCLEOTIDE SEQUENCE [LARGE SCALE GENOMIC DNA]</scope>
    <source>
        <strain evidence="2">HOxBLS</strain>
    </source>
</reference>
<keyword evidence="3" id="KW-1185">Reference proteome</keyword>
<keyword evidence="1" id="KW-0472">Membrane</keyword>